<dbReference type="AlphaFoldDB" id="A0A2A9NXN3"/>
<evidence type="ECO:0000259" key="14">
    <source>
        <dbReference type="PROSITE" id="PS51195"/>
    </source>
</evidence>
<dbReference type="InterPro" id="IPR014001">
    <property type="entry name" value="Helicase_ATP-bd"/>
</dbReference>
<gene>
    <name evidence="15" type="ORF">AMATHDRAFT_55714</name>
</gene>
<evidence type="ECO:0000259" key="12">
    <source>
        <dbReference type="PROSITE" id="PS51192"/>
    </source>
</evidence>
<keyword evidence="4 10" id="KW-0378">Hydrolase</keyword>
<dbReference type="Proteomes" id="UP000242287">
    <property type="component" value="Unassembled WGS sequence"/>
</dbReference>
<dbReference type="SMART" id="SM00490">
    <property type="entry name" value="HELICc"/>
    <property type="match status" value="1"/>
</dbReference>
<feature type="compositionally biased region" description="Gly residues" evidence="11">
    <location>
        <begin position="477"/>
        <end position="490"/>
    </location>
</feature>
<dbReference type="GO" id="GO:0016787">
    <property type="term" value="F:hydrolase activity"/>
    <property type="evidence" value="ECO:0007669"/>
    <property type="project" value="UniProtKB-KW"/>
</dbReference>
<evidence type="ECO:0000313" key="15">
    <source>
        <dbReference type="EMBL" id="PFH53211.1"/>
    </source>
</evidence>
<evidence type="ECO:0000256" key="9">
    <source>
        <dbReference type="PROSITE-ProRule" id="PRU00552"/>
    </source>
</evidence>
<dbReference type="Gene3D" id="3.40.50.300">
    <property type="entry name" value="P-loop containing nucleotide triphosphate hydrolases"/>
    <property type="match status" value="2"/>
</dbReference>
<feature type="domain" description="DEAD-box RNA helicase Q" evidence="14">
    <location>
        <begin position="85"/>
        <end position="113"/>
    </location>
</feature>
<keyword evidence="6 10" id="KW-0067">ATP-binding</keyword>
<dbReference type="PROSITE" id="PS51192">
    <property type="entry name" value="HELICASE_ATP_BIND_1"/>
    <property type="match status" value="1"/>
</dbReference>
<organism evidence="15 16">
    <name type="scientific">Amanita thiersii Skay4041</name>
    <dbReference type="NCBI Taxonomy" id="703135"/>
    <lineage>
        <taxon>Eukaryota</taxon>
        <taxon>Fungi</taxon>
        <taxon>Dikarya</taxon>
        <taxon>Basidiomycota</taxon>
        <taxon>Agaricomycotina</taxon>
        <taxon>Agaricomycetes</taxon>
        <taxon>Agaricomycetidae</taxon>
        <taxon>Agaricales</taxon>
        <taxon>Pluteineae</taxon>
        <taxon>Amanitaceae</taxon>
        <taxon>Amanita</taxon>
    </lineage>
</organism>
<reference evidence="15 16" key="1">
    <citation type="submission" date="2014-02" db="EMBL/GenBank/DDBJ databases">
        <title>Transposable element dynamics among asymbiotic and ectomycorrhizal Amanita fungi.</title>
        <authorList>
            <consortium name="DOE Joint Genome Institute"/>
            <person name="Hess J."/>
            <person name="Skrede I."/>
            <person name="Wolfe B."/>
            <person name="LaButti K."/>
            <person name="Ohm R.A."/>
            <person name="Grigoriev I.V."/>
            <person name="Pringle A."/>
        </authorList>
    </citation>
    <scope>NUCLEOTIDE SEQUENCE [LARGE SCALE GENOMIC DNA]</scope>
    <source>
        <strain evidence="15 16">SKay4041</strain>
    </source>
</reference>
<dbReference type="Pfam" id="PF00271">
    <property type="entry name" value="Helicase_C"/>
    <property type="match status" value="1"/>
</dbReference>
<feature type="domain" description="Helicase C-terminal" evidence="13">
    <location>
        <begin position="319"/>
        <end position="465"/>
    </location>
</feature>
<dbReference type="GO" id="GO:0005634">
    <property type="term" value="C:nucleus"/>
    <property type="evidence" value="ECO:0007669"/>
    <property type="project" value="UniProtKB-SubCell"/>
</dbReference>
<feature type="domain" description="Helicase ATP-binding" evidence="12">
    <location>
        <begin position="116"/>
        <end position="291"/>
    </location>
</feature>
<dbReference type="InterPro" id="IPR014014">
    <property type="entry name" value="RNA_helicase_DEAD_Q_motif"/>
</dbReference>
<feature type="region of interest" description="Disordered" evidence="11">
    <location>
        <begin position="476"/>
        <end position="505"/>
    </location>
</feature>
<dbReference type="InterPro" id="IPR000629">
    <property type="entry name" value="RNA-helicase_DEAD-box_CS"/>
</dbReference>
<dbReference type="GO" id="GO:0003676">
    <property type="term" value="F:nucleic acid binding"/>
    <property type="evidence" value="ECO:0007669"/>
    <property type="project" value="InterPro"/>
</dbReference>
<dbReference type="CDD" id="cd18787">
    <property type="entry name" value="SF2_C_DEAD"/>
    <property type="match status" value="1"/>
</dbReference>
<evidence type="ECO:0000256" key="4">
    <source>
        <dbReference type="ARBA" id="ARBA00022801"/>
    </source>
</evidence>
<evidence type="ECO:0000256" key="10">
    <source>
        <dbReference type="RuleBase" id="RU000492"/>
    </source>
</evidence>
<dbReference type="FunFam" id="3.40.50.300:FF:000008">
    <property type="entry name" value="ATP-dependent RNA helicase RhlB"/>
    <property type="match status" value="1"/>
</dbReference>
<dbReference type="OrthoDB" id="196131at2759"/>
<dbReference type="PANTHER" id="PTHR47958">
    <property type="entry name" value="ATP-DEPENDENT RNA HELICASE DBP3"/>
    <property type="match status" value="1"/>
</dbReference>
<evidence type="ECO:0000256" key="1">
    <source>
        <dbReference type="ARBA" id="ARBA00004123"/>
    </source>
</evidence>
<dbReference type="CDD" id="cd17966">
    <property type="entry name" value="DEADc_DDX5_DDX17"/>
    <property type="match status" value="1"/>
</dbReference>
<dbReference type="STRING" id="703135.A0A2A9NXN3"/>
<dbReference type="GO" id="GO:0005524">
    <property type="term" value="F:ATP binding"/>
    <property type="evidence" value="ECO:0007669"/>
    <property type="project" value="UniProtKB-KW"/>
</dbReference>
<comment type="similarity">
    <text evidence="10">Belongs to the DEAD box helicase family.</text>
</comment>
<keyword evidence="7" id="KW-0539">Nucleus</keyword>
<keyword evidence="3 10" id="KW-0547">Nucleotide-binding</keyword>
<dbReference type="Pfam" id="PF00270">
    <property type="entry name" value="DEAD"/>
    <property type="match status" value="1"/>
</dbReference>
<evidence type="ECO:0000256" key="3">
    <source>
        <dbReference type="ARBA" id="ARBA00022741"/>
    </source>
</evidence>
<keyword evidence="16" id="KW-1185">Reference proteome</keyword>
<dbReference type="EC" id="3.6.4.13" evidence="2"/>
<accession>A0A2A9NXN3</accession>
<evidence type="ECO:0000313" key="16">
    <source>
        <dbReference type="Proteomes" id="UP000242287"/>
    </source>
</evidence>
<dbReference type="PROSITE" id="PS51195">
    <property type="entry name" value="Q_MOTIF"/>
    <property type="match status" value="1"/>
</dbReference>
<dbReference type="FunFam" id="3.40.50.300:FF:000079">
    <property type="entry name" value="probable ATP-dependent RNA helicase DDX17"/>
    <property type="match status" value="1"/>
</dbReference>
<keyword evidence="5 10" id="KW-0347">Helicase</keyword>
<dbReference type="InterPro" id="IPR027417">
    <property type="entry name" value="P-loop_NTPase"/>
</dbReference>
<sequence>MSYNSYGGGYGGYTNGGWGGHDDRMSHLGGSLRAVDWTNTRLERFEKNFYVEDKRVAARSEREIEEFRRSKEIRVQGRGVPRPITSFDEVGFPEYLMSSLRAQGFKTPTPIQCQAWPMALSGRDMVAIAQTGSGKTISFALPAMLHINAQPLLAPGDGPIALILAPTRELAVQIQQECTKFGANSRIRNTAIYGGAPKGPQIRDLQRGVEIVIATPGRLIDMLETQKTNLRRVTYLVMDEADRMLDMGFEPQIRKIVSQIRPDRQTLMFSATWPKDVQKLANDFLRDTIQVNIGSMELTANHNIQQIVEVCSDFEKRNKLIKHLDQISAENAKVLIFVATKRVADDITKYLRQDGWPALAIHGDKEQRERDWVLGEFKAGRSPILIATDVASRGLDVKDVGYVINYDFPNNCEDYIHRIGRTGRAGMKGTSYTYFTTDNAKSARELVSILKEAKAIVPSQLEEMVMYGGAGNRARYNGGGRGRGGGGSGRYGSNHDGYSGRNDRW</sequence>
<evidence type="ECO:0000256" key="11">
    <source>
        <dbReference type="SAM" id="MobiDB-lite"/>
    </source>
</evidence>
<evidence type="ECO:0000256" key="2">
    <source>
        <dbReference type="ARBA" id="ARBA00012552"/>
    </source>
</evidence>
<dbReference type="SUPFAM" id="SSF52540">
    <property type="entry name" value="P-loop containing nucleoside triphosphate hydrolases"/>
    <property type="match status" value="1"/>
</dbReference>
<comment type="subcellular location">
    <subcellularLocation>
        <location evidence="1">Nucleus</location>
    </subcellularLocation>
</comment>
<dbReference type="SMART" id="SM00487">
    <property type="entry name" value="DEXDc"/>
    <property type="match status" value="1"/>
</dbReference>
<protein>
    <recommendedName>
        <fullName evidence="8">ATP-dependent RNA helicase DBP2-A</fullName>
        <ecNumber evidence="2">3.6.4.13</ecNumber>
    </recommendedName>
</protein>
<dbReference type="PROSITE" id="PS00039">
    <property type="entry name" value="DEAD_ATP_HELICASE"/>
    <property type="match status" value="1"/>
</dbReference>
<dbReference type="EMBL" id="KZ301975">
    <property type="protein sequence ID" value="PFH53211.1"/>
    <property type="molecule type" value="Genomic_DNA"/>
</dbReference>
<proteinExistence type="inferred from homology"/>
<dbReference type="InterPro" id="IPR001650">
    <property type="entry name" value="Helicase_C-like"/>
</dbReference>
<dbReference type="GO" id="GO:0003724">
    <property type="term" value="F:RNA helicase activity"/>
    <property type="evidence" value="ECO:0007669"/>
    <property type="project" value="UniProtKB-EC"/>
</dbReference>
<evidence type="ECO:0000259" key="13">
    <source>
        <dbReference type="PROSITE" id="PS51194"/>
    </source>
</evidence>
<evidence type="ECO:0000256" key="5">
    <source>
        <dbReference type="ARBA" id="ARBA00022806"/>
    </source>
</evidence>
<evidence type="ECO:0000256" key="8">
    <source>
        <dbReference type="ARBA" id="ARBA00069755"/>
    </source>
</evidence>
<dbReference type="PROSITE" id="PS51194">
    <property type="entry name" value="HELICASE_CTER"/>
    <property type="match status" value="1"/>
</dbReference>
<evidence type="ECO:0000256" key="7">
    <source>
        <dbReference type="ARBA" id="ARBA00023242"/>
    </source>
</evidence>
<dbReference type="InterPro" id="IPR011545">
    <property type="entry name" value="DEAD/DEAH_box_helicase_dom"/>
</dbReference>
<evidence type="ECO:0000256" key="6">
    <source>
        <dbReference type="ARBA" id="ARBA00022840"/>
    </source>
</evidence>
<name>A0A2A9NXN3_9AGAR</name>
<feature type="short sequence motif" description="Q motif" evidence="9">
    <location>
        <begin position="85"/>
        <end position="113"/>
    </location>
</feature>